<name>A0AAV9GKG4_9PEZI</name>
<dbReference type="AlphaFoldDB" id="A0AAV9GKG4"/>
<dbReference type="Gene3D" id="3.40.50.1820">
    <property type="entry name" value="alpha/beta hydrolase"/>
    <property type="match status" value="1"/>
</dbReference>
<dbReference type="Proteomes" id="UP001321760">
    <property type="component" value="Unassembled WGS sequence"/>
</dbReference>
<feature type="compositionally biased region" description="Low complexity" evidence="1">
    <location>
        <begin position="362"/>
        <end position="379"/>
    </location>
</feature>
<comment type="caution">
    <text evidence="2">The sequence shown here is derived from an EMBL/GenBank/DDBJ whole genome shotgun (WGS) entry which is preliminary data.</text>
</comment>
<feature type="region of interest" description="Disordered" evidence="1">
    <location>
        <begin position="338"/>
        <end position="417"/>
    </location>
</feature>
<protein>
    <submittedName>
        <fullName evidence="2">Uncharacterized protein</fullName>
    </submittedName>
</protein>
<gene>
    <name evidence="2" type="ORF">QBC34DRAFT_464312</name>
</gene>
<dbReference type="InterPro" id="IPR029058">
    <property type="entry name" value="AB_hydrolase_fold"/>
</dbReference>
<feature type="region of interest" description="Disordered" evidence="1">
    <location>
        <begin position="429"/>
        <end position="448"/>
    </location>
</feature>
<proteinExistence type="predicted"/>
<evidence type="ECO:0000256" key="1">
    <source>
        <dbReference type="SAM" id="MobiDB-lite"/>
    </source>
</evidence>
<dbReference type="EMBL" id="MU865940">
    <property type="protein sequence ID" value="KAK4449020.1"/>
    <property type="molecule type" value="Genomic_DNA"/>
</dbReference>
<accession>A0AAV9GKG4</accession>
<keyword evidence="3" id="KW-1185">Reference proteome</keyword>
<evidence type="ECO:0000313" key="3">
    <source>
        <dbReference type="Proteomes" id="UP001321760"/>
    </source>
</evidence>
<organism evidence="2 3">
    <name type="scientific">Podospora aff. communis PSN243</name>
    <dbReference type="NCBI Taxonomy" id="3040156"/>
    <lineage>
        <taxon>Eukaryota</taxon>
        <taxon>Fungi</taxon>
        <taxon>Dikarya</taxon>
        <taxon>Ascomycota</taxon>
        <taxon>Pezizomycotina</taxon>
        <taxon>Sordariomycetes</taxon>
        <taxon>Sordariomycetidae</taxon>
        <taxon>Sordariales</taxon>
        <taxon>Podosporaceae</taxon>
        <taxon>Podospora</taxon>
    </lineage>
</organism>
<sequence length="448" mass="49331">MPTLRQTLIPPFVVEPTATPHTHTVVFLHRFPESTTPSTLPSKVLSSKRTKNHQTLQQQFPSLRWVFPYAKAGNTTPYTNLSAADKAALGLSTTTTRCPYITQILLQESQRVGGLDRIILGGQGDTAVAAHESMASFPEITPSMRAEEGGVGRFLKQTFYAEGWTDAAKDPRLAGFVGMHRAEREVTRDQALKGVAGKLGNEPARVNVSVVVNTEHLFIRGGYEVTTETWDGRRVDDFARFLEESVGVVMVGGEADGRRKKKIGWPVVVGRLKTREEKLAEKARYEADEAKKYAEMVAREKREKKVELEKIKVQIEADKVRRKMVQERERQAREAIAAARKNGKANGQVTPPRVTSPPGDFPSASGPSPRDSRSPSRGSPFDDTDSDGEGEPSQSRYKVKYSGRRLGGDVAAPSNAPVNLAQARLRASGLLKEEEEEEKAALQKPCAE</sequence>
<reference evidence="2" key="2">
    <citation type="submission" date="2023-05" db="EMBL/GenBank/DDBJ databases">
        <authorList>
            <consortium name="Lawrence Berkeley National Laboratory"/>
            <person name="Steindorff A."/>
            <person name="Hensen N."/>
            <person name="Bonometti L."/>
            <person name="Westerberg I."/>
            <person name="Brannstrom I.O."/>
            <person name="Guillou S."/>
            <person name="Cros-Aarteil S."/>
            <person name="Calhoun S."/>
            <person name="Haridas S."/>
            <person name="Kuo A."/>
            <person name="Mondo S."/>
            <person name="Pangilinan J."/>
            <person name="Riley R."/>
            <person name="Labutti K."/>
            <person name="Andreopoulos B."/>
            <person name="Lipzen A."/>
            <person name="Chen C."/>
            <person name="Yanf M."/>
            <person name="Daum C."/>
            <person name="Ng V."/>
            <person name="Clum A."/>
            <person name="Ohm R."/>
            <person name="Martin F."/>
            <person name="Silar P."/>
            <person name="Natvig D."/>
            <person name="Lalanne C."/>
            <person name="Gautier V."/>
            <person name="Ament-Velasquez S.L."/>
            <person name="Kruys A."/>
            <person name="Hutchinson M.I."/>
            <person name="Powell A.J."/>
            <person name="Barry K."/>
            <person name="Miller A.N."/>
            <person name="Grigoriev I.V."/>
            <person name="Debuchy R."/>
            <person name="Gladieux P."/>
            <person name="Thoren M.H."/>
            <person name="Johannesson H."/>
        </authorList>
    </citation>
    <scope>NUCLEOTIDE SEQUENCE</scope>
    <source>
        <strain evidence="2">PSN243</strain>
    </source>
</reference>
<dbReference type="CDD" id="cd06503">
    <property type="entry name" value="ATP-synt_Fo_b"/>
    <property type="match status" value="1"/>
</dbReference>
<evidence type="ECO:0000313" key="2">
    <source>
        <dbReference type="EMBL" id="KAK4449020.1"/>
    </source>
</evidence>
<reference evidence="2" key="1">
    <citation type="journal article" date="2023" name="Mol. Phylogenet. Evol.">
        <title>Genome-scale phylogeny and comparative genomics of the fungal order Sordariales.</title>
        <authorList>
            <person name="Hensen N."/>
            <person name="Bonometti L."/>
            <person name="Westerberg I."/>
            <person name="Brannstrom I.O."/>
            <person name="Guillou S."/>
            <person name="Cros-Aarteil S."/>
            <person name="Calhoun S."/>
            <person name="Haridas S."/>
            <person name="Kuo A."/>
            <person name="Mondo S."/>
            <person name="Pangilinan J."/>
            <person name="Riley R."/>
            <person name="LaButti K."/>
            <person name="Andreopoulos B."/>
            <person name="Lipzen A."/>
            <person name="Chen C."/>
            <person name="Yan M."/>
            <person name="Daum C."/>
            <person name="Ng V."/>
            <person name="Clum A."/>
            <person name="Steindorff A."/>
            <person name="Ohm R.A."/>
            <person name="Martin F."/>
            <person name="Silar P."/>
            <person name="Natvig D.O."/>
            <person name="Lalanne C."/>
            <person name="Gautier V."/>
            <person name="Ament-Velasquez S.L."/>
            <person name="Kruys A."/>
            <person name="Hutchinson M.I."/>
            <person name="Powell A.J."/>
            <person name="Barry K."/>
            <person name="Miller A.N."/>
            <person name="Grigoriev I.V."/>
            <person name="Debuchy R."/>
            <person name="Gladieux P."/>
            <person name="Hiltunen Thoren M."/>
            <person name="Johannesson H."/>
        </authorList>
    </citation>
    <scope>NUCLEOTIDE SEQUENCE</scope>
    <source>
        <strain evidence="2">PSN243</strain>
    </source>
</reference>